<dbReference type="GO" id="GO:0043022">
    <property type="term" value="F:ribosome binding"/>
    <property type="evidence" value="ECO:0007669"/>
    <property type="project" value="InterPro"/>
</dbReference>
<proteinExistence type="predicted"/>
<dbReference type="PANTHER" id="PTHR28250:SF1">
    <property type="entry name" value="CYTOCHROME B PRE-MRNA-PROCESSING PROTEIN 6"/>
    <property type="match status" value="1"/>
</dbReference>
<dbReference type="Proteomes" id="UP001301769">
    <property type="component" value="Unassembled WGS sequence"/>
</dbReference>
<comment type="caution">
    <text evidence="1">The sequence shown here is derived from an EMBL/GenBank/DDBJ whole genome shotgun (WGS) entry which is preliminary data.</text>
</comment>
<keyword evidence="2" id="KW-1185">Reference proteome</keyword>
<dbReference type="PANTHER" id="PTHR28250">
    <property type="entry name" value="CYTOCHROME B PRE-MRNA-PROCESSING PROTEIN 6"/>
    <property type="match status" value="1"/>
</dbReference>
<evidence type="ECO:0000313" key="2">
    <source>
        <dbReference type="Proteomes" id="UP001301769"/>
    </source>
</evidence>
<dbReference type="GO" id="GO:0061671">
    <property type="term" value="C:Cbp3p-Cbp6 complex"/>
    <property type="evidence" value="ECO:0007669"/>
    <property type="project" value="InterPro"/>
</dbReference>
<reference evidence="1" key="1">
    <citation type="journal article" date="2023" name="Mol. Phylogenet. Evol.">
        <title>Genome-scale phylogeny and comparative genomics of the fungal order Sordariales.</title>
        <authorList>
            <person name="Hensen N."/>
            <person name="Bonometti L."/>
            <person name="Westerberg I."/>
            <person name="Brannstrom I.O."/>
            <person name="Guillou S."/>
            <person name="Cros-Aarteil S."/>
            <person name="Calhoun S."/>
            <person name="Haridas S."/>
            <person name="Kuo A."/>
            <person name="Mondo S."/>
            <person name="Pangilinan J."/>
            <person name="Riley R."/>
            <person name="LaButti K."/>
            <person name="Andreopoulos B."/>
            <person name="Lipzen A."/>
            <person name="Chen C."/>
            <person name="Yan M."/>
            <person name="Daum C."/>
            <person name="Ng V."/>
            <person name="Clum A."/>
            <person name="Steindorff A."/>
            <person name="Ohm R.A."/>
            <person name="Martin F."/>
            <person name="Silar P."/>
            <person name="Natvig D.O."/>
            <person name="Lalanne C."/>
            <person name="Gautier V."/>
            <person name="Ament-Velasquez S.L."/>
            <person name="Kruys A."/>
            <person name="Hutchinson M.I."/>
            <person name="Powell A.J."/>
            <person name="Barry K."/>
            <person name="Miller A.N."/>
            <person name="Grigoriev I.V."/>
            <person name="Debuchy R."/>
            <person name="Gladieux P."/>
            <person name="Hiltunen Thoren M."/>
            <person name="Johannesson H."/>
        </authorList>
    </citation>
    <scope>NUCLEOTIDE SEQUENCE</scope>
    <source>
        <strain evidence="1">PSN293</strain>
    </source>
</reference>
<evidence type="ECO:0000313" key="1">
    <source>
        <dbReference type="EMBL" id="KAK4209088.1"/>
    </source>
</evidence>
<accession>A0AAN6XY54</accession>
<gene>
    <name evidence="1" type="ORF">QBC37DRAFT_404637</name>
</gene>
<reference evidence="1" key="2">
    <citation type="submission" date="2023-05" db="EMBL/GenBank/DDBJ databases">
        <authorList>
            <consortium name="Lawrence Berkeley National Laboratory"/>
            <person name="Steindorff A."/>
            <person name="Hensen N."/>
            <person name="Bonometti L."/>
            <person name="Westerberg I."/>
            <person name="Brannstrom I.O."/>
            <person name="Guillou S."/>
            <person name="Cros-Aarteil S."/>
            <person name="Calhoun S."/>
            <person name="Haridas S."/>
            <person name="Kuo A."/>
            <person name="Mondo S."/>
            <person name="Pangilinan J."/>
            <person name="Riley R."/>
            <person name="Labutti K."/>
            <person name="Andreopoulos B."/>
            <person name="Lipzen A."/>
            <person name="Chen C."/>
            <person name="Yanf M."/>
            <person name="Daum C."/>
            <person name="Ng V."/>
            <person name="Clum A."/>
            <person name="Ohm R."/>
            <person name="Martin F."/>
            <person name="Silar P."/>
            <person name="Natvig D."/>
            <person name="Lalanne C."/>
            <person name="Gautier V."/>
            <person name="Ament-Velasquez S.L."/>
            <person name="Kruys A."/>
            <person name="Hutchinson M.I."/>
            <person name="Powell A.J."/>
            <person name="Barry K."/>
            <person name="Miller A.N."/>
            <person name="Grigoriev I.V."/>
            <person name="Debuchy R."/>
            <person name="Gladieux P."/>
            <person name="Thoren M.H."/>
            <person name="Johannesson H."/>
        </authorList>
    </citation>
    <scope>NUCLEOTIDE SEQUENCE</scope>
    <source>
        <strain evidence="1">PSN293</strain>
    </source>
</reference>
<dbReference type="GO" id="GO:0034551">
    <property type="term" value="P:mitochondrial respiratory chain complex III assembly"/>
    <property type="evidence" value="ECO:0007669"/>
    <property type="project" value="TreeGrafter"/>
</dbReference>
<dbReference type="EMBL" id="MU858216">
    <property type="protein sequence ID" value="KAK4209088.1"/>
    <property type="molecule type" value="Genomic_DNA"/>
</dbReference>
<name>A0AAN6XY54_9PEZI</name>
<dbReference type="InterPro" id="IPR037653">
    <property type="entry name" value="Cbp6"/>
</dbReference>
<sequence length="125" mass="14452">MSASRAHRLLQKALERWPKDPLRPECQLQNVLAKRLQAGHSLVPPYEASLTGAAREQAELKQANALYGLLENRYQNSYKLKQNRIMEPKSNPTYYKDLVKELEEAPNRTWLGRIANRIKGLVRLE</sequence>
<dbReference type="Pfam" id="PF20180">
    <property type="entry name" value="UQCC2_CBP6"/>
    <property type="match status" value="1"/>
</dbReference>
<organism evidence="1 2">
    <name type="scientific">Rhypophila decipiens</name>
    <dbReference type="NCBI Taxonomy" id="261697"/>
    <lineage>
        <taxon>Eukaryota</taxon>
        <taxon>Fungi</taxon>
        <taxon>Dikarya</taxon>
        <taxon>Ascomycota</taxon>
        <taxon>Pezizomycotina</taxon>
        <taxon>Sordariomycetes</taxon>
        <taxon>Sordariomycetidae</taxon>
        <taxon>Sordariales</taxon>
        <taxon>Naviculisporaceae</taxon>
        <taxon>Rhypophila</taxon>
    </lineage>
</organism>
<dbReference type="AlphaFoldDB" id="A0AAN6XY54"/>
<protein>
    <submittedName>
        <fullName evidence="1">Uncharacterized protein</fullName>
    </submittedName>
</protein>